<accession>A0ABN1HTQ2</accession>
<evidence type="ECO:0000313" key="4">
    <source>
        <dbReference type="EMBL" id="GAA0667006.1"/>
    </source>
</evidence>
<dbReference type="Proteomes" id="UP001500724">
    <property type="component" value="Unassembled WGS sequence"/>
</dbReference>
<organism evidence="4 5">
    <name type="scientific">Streptomyces thermocarboxydovorans</name>
    <dbReference type="NCBI Taxonomy" id="59298"/>
    <lineage>
        <taxon>Bacteria</taxon>
        <taxon>Bacillati</taxon>
        <taxon>Actinomycetota</taxon>
        <taxon>Actinomycetes</taxon>
        <taxon>Kitasatosporales</taxon>
        <taxon>Streptomycetaceae</taxon>
        <taxon>Streptomyces</taxon>
    </lineage>
</organism>
<keyword evidence="1" id="KW-0805">Transcription regulation</keyword>
<gene>
    <name evidence="4" type="ORF">GCM10009535_53490</name>
</gene>
<dbReference type="Pfam" id="PF08279">
    <property type="entry name" value="HTH_11"/>
    <property type="match status" value="1"/>
</dbReference>
<comment type="caution">
    <text evidence="4">The sequence shown here is derived from an EMBL/GenBank/DDBJ whole genome shotgun (WGS) entry which is preliminary data.</text>
</comment>
<proteinExistence type="predicted"/>
<evidence type="ECO:0000259" key="3">
    <source>
        <dbReference type="PROSITE" id="PS51000"/>
    </source>
</evidence>
<dbReference type="SUPFAM" id="SSF46785">
    <property type="entry name" value="Winged helix' DNA-binding domain"/>
    <property type="match status" value="1"/>
</dbReference>
<dbReference type="InterPro" id="IPR036390">
    <property type="entry name" value="WH_DNA-bd_sf"/>
</dbReference>
<evidence type="ECO:0000256" key="1">
    <source>
        <dbReference type="ARBA" id="ARBA00023015"/>
    </source>
</evidence>
<feature type="domain" description="HTH deoR-type" evidence="3">
    <location>
        <begin position="2"/>
        <end position="57"/>
    </location>
</feature>
<dbReference type="InterPro" id="IPR036388">
    <property type="entry name" value="WH-like_DNA-bd_sf"/>
</dbReference>
<keyword evidence="5" id="KW-1185">Reference proteome</keyword>
<sequence>MRADRLISLVLLLRQRGRLTATALVRELEVSTRTVLRDIEALSAVGVPVFAERGIPPPWPTRASVRCRPSVYGSAPKVAAGHRPPRRSSDRTMNCRRLLWHDLWRSPQRSRPVAASSPAQSTSLYKETVMTATTFFEYQDSDYLLPPPNPADRVDFGLTIDPRDRRRLELHAALTAAGIPPRPEDREAIDSLSTLPGSIIATIQRWLCHPL</sequence>
<reference evidence="4 5" key="1">
    <citation type="journal article" date="2019" name="Int. J. Syst. Evol. Microbiol.">
        <title>The Global Catalogue of Microorganisms (GCM) 10K type strain sequencing project: providing services to taxonomists for standard genome sequencing and annotation.</title>
        <authorList>
            <consortium name="The Broad Institute Genomics Platform"/>
            <consortium name="The Broad Institute Genome Sequencing Center for Infectious Disease"/>
            <person name="Wu L."/>
            <person name="Ma J."/>
        </authorList>
    </citation>
    <scope>NUCLEOTIDE SEQUENCE [LARGE SCALE GENOMIC DNA]</scope>
    <source>
        <strain evidence="4 5">JCM 10367</strain>
    </source>
</reference>
<keyword evidence="2" id="KW-0804">Transcription</keyword>
<protein>
    <recommendedName>
        <fullName evidence="3">HTH deoR-type domain-containing protein</fullName>
    </recommendedName>
</protein>
<dbReference type="Gene3D" id="1.10.10.10">
    <property type="entry name" value="Winged helix-like DNA-binding domain superfamily/Winged helix DNA-binding domain"/>
    <property type="match status" value="1"/>
</dbReference>
<dbReference type="InterPro" id="IPR001034">
    <property type="entry name" value="DeoR_HTH"/>
</dbReference>
<dbReference type="EMBL" id="BAAAGU010000073">
    <property type="protein sequence ID" value="GAA0667006.1"/>
    <property type="molecule type" value="Genomic_DNA"/>
</dbReference>
<evidence type="ECO:0000313" key="5">
    <source>
        <dbReference type="Proteomes" id="UP001500724"/>
    </source>
</evidence>
<name>A0ABN1HTQ2_9ACTN</name>
<dbReference type="PROSITE" id="PS51000">
    <property type="entry name" value="HTH_DEOR_2"/>
    <property type="match status" value="1"/>
</dbReference>
<dbReference type="InterPro" id="IPR013196">
    <property type="entry name" value="HTH_11"/>
</dbReference>
<evidence type="ECO:0000256" key="2">
    <source>
        <dbReference type="ARBA" id="ARBA00023163"/>
    </source>
</evidence>